<dbReference type="Proteomes" id="UP000030635">
    <property type="component" value="Chromosome"/>
</dbReference>
<dbReference type="GO" id="GO:0016852">
    <property type="term" value="F:sirohydrochlorin cobaltochelatase activity"/>
    <property type="evidence" value="ECO:0007669"/>
    <property type="project" value="InterPro"/>
</dbReference>
<keyword evidence="2" id="KW-0479">Metal-binding</keyword>
<dbReference type="Gene3D" id="3.40.50.1400">
    <property type="match status" value="2"/>
</dbReference>
<dbReference type="HOGENOM" id="CLU_036584_1_1_9"/>
<dbReference type="GO" id="GO:0019251">
    <property type="term" value="P:anaerobic cobalamin biosynthetic process"/>
    <property type="evidence" value="ECO:0007669"/>
    <property type="project" value="InterPro"/>
</dbReference>
<keyword evidence="4" id="KW-1185">Reference proteome</keyword>
<organism evidence="3 4">
    <name type="scientific">Clostridium baratii str. Sullivan</name>
    <dbReference type="NCBI Taxonomy" id="1415775"/>
    <lineage>
        <taxon>Bacteria</taxon>
        <taxon>Bacillati</taxon>
        <taxon>Bacillota</taxon>
        <taxon>Clostridia</taxon>
        <taxon>Eubacteriales</taxon>
        <taxon>Clostridiaceae</taxon>
        <taxon>Clostridium</taxon>
    </lineage>
</organism>
<dbReference type="PIRSF" id="PIRSF033579">
    <property type="entry name" value="Anaer_Co_chel"/>
    <property type="match status" value="1"/>
</dbReference>
<dbReference type="eggNOG" id="COG4822">
    <property type="taxonomic scope" value="Bacteria"/>
</dbReference>
<protein>
    <submittedName>
        <fullName evidence="3">CbiX family protein</fullName>
    </submittedName>
</protein>
<name>A0A0A7FWT9_9CLOT</name>
<feature type="binding site" evidence="2">
    <location>
        <position position="211"/>
    </location>
    <ligand>
        <name>Co(2+)</name>
        <dbReference type="ChEBI" id="CHEBI:48828"/>
    </ligand>
</feature>
<evidence type="ECO:0000256" key="2">
    <source>
        <dbReference type="PIRSR" id="PIRSR033579-3"/>
    </source>
</evidence>
<gene>
    <name evidence="3" type="ORF">U729_261</name>
</gene>
<dbReference type="EMBL" id="CP006905">
    <property type="protein sequence ID" value="AIY84082.1"/>
    <property type="molecule type" value="Genomic_DNA"/>
</dbReference>
<dbReference type="SUPFAM" id="SSF53800">
    <property type="entry name" value="Chelatase"/>
    <property type="match status" value="1"/>
</dbReference>
<sequence length="285" mass="32770">MKKAIVVVSFGTSYEEPLKNSIEKIENRIKDKFSDYEVHRAFTSHMIIRKIEKVQGIKIPTPEEKLQELYENGVKEVVMQPLHIIPGEEYEYIQKVQSDFEDKFDVIKLGRPIFYYQGIEDVPDDYTLFIKSIEHILKENENVVMFGHGTAHPAGAVYGCIQAVLQDEGYDNVFVGTVEGYPSFDNVLKRLKKKNIEEILLMPLMVVAGDHVINDMASDEEDSWKSLFEAEGIKVNLYMKGLGEIDSFNDLYMNRVDDLINDRYVGIGHTKKGKRDEDTNCFVKL</sequence>
<dbReference type="STRING" id="1561.NPD11_2724"/>
<feature type="binding site" evidence="2">
    <location>
        <position position="179"/>
    </location>
    <ligand>
        <name>Co(2+)</name>
        <dbReference type="ChEBI" id="CHEBI:48828"/>
    </ligand>
</feature>
<dbReference type="RefSeq" id="WP_039311047.1">
    <property type="nucleotide sequence ID" value="NZ_CP006905.1"/>
</dbReference>
<keyword evidence="2" id="KW-0170">Cobalt</keyword>
<feature type="active site" description="Proton acceptor" evidence="1">
    <location>
        <position position="148"/>
    </location>
</feature>
<dbReference type="CDD" id="cd03413">
    <property type="entry name" value="CbiK_C"/>
    <property type="match status" value="1"/>
</dbReference>
<dbReference type="GO" id="GO:0046872">
    <property type="term" value="F:metal ion binding"/>
    <property type="evidence" value="ECO:0007669"/>
    <property type="project" value="UniProtKB-KW"/>
</dbReference>
<feature type="binding site" evidence="2">
    <location>
        <position position="148"/>
    </location>
    <ligand>
        <name>Co(2+)</name>
        <dbReference type="ChEBI" id="CHEBI:48828"/>
    </ligand>
</feature>
<dbReference type="AlphaFoldDB" id="A0A0A7FWT9"/>
<evidence type="ECO:0000256" key="1">
    <source>
        <dbReference type="PIRSR" id="PIRSR033579-1"/>
    </source>
</evidence>
<proteinExistence type="predicted"/>
<evidence type="ECO:0000313" key="3">
    <source>
        <dbReference type="EMBL" id="AIY84082.1"/>
    </source>
</evidence>
<dbReference type="CDD" id="cd03412">
    <property type="entry name" value="CbiK_N"/>
    <property type="match status" value="1"/>
</dbReference>
<accession>A0A0A7FWT9</accession>
<dbReference type="OrthoDB" id="9770331at2"/>
<dbReference type="InterPro" id="IPR010388">
    <property type="entry name" value="Anaerobic_Co-chelatase"/>
</dbReference>
<dbReference type="KEGG" id="cbv:U729_261"/>
<dbReference type="Pfam" id="PF06180">
    <property type="entry name" value="CbiK"/>
    <property type="match status" value="1"/>
</dbReference>
<reference evidence="3 4" key="1">
    <citation type="journal article" date="2015" name="Infect. Genet. Evol.">
        <title>Genomic sequences of six botulinum neurotoxin-producing strains representing three clostridial species illustrate the mobility and diversity of botulinum neurotoxin genes.</title>
        <authorList>
            <person name="Smith T.J."/>
            <person name="Hill K.K."/>
            <person name="Xie G."/>
            <person name="Foley B.T."/>
            <person name="Williamson C.H."/>
            <person name="Foster J.T."/>
            <person name="Johnson S.L."/>
            <person name="Chertkov O."/>
            <person name="Teshima H."/>
            <person name="Gibbons H.S."/>
            <person name="Johnsky L.A."/>
            <person name="Karavis M.A."/>
            <person name="Smith L.A."/>
        </authorList>
    </citation>
    <scope>NUCLEOTIDE SEQUENCE [LARGE SCALE GENOMIC DNA]</scope>
    <source>
        <strain evidence="3">Sullivan</strain>
    </source>
</reference>
<evidence type="ECO:0000313" key="4">
    <source>
        <dbReference type="Proteomes" id="UP000030635"/>
    </source>
</evidence>